<dbReference type="InterPro" id="IPR011990">
    <property type="entry name" value="TPR-like_helical_dom_sf"/>
</dbReference>
<sequence length="234" mass="26516">QESSPDLSGDTQVDVYEQMKWQIQSVARRSGHESRETEHEKLATDSAADGSRASRRAKRDADTHASDRRDEEELFFWVTEAQREARDSSAEEKKRRPVSSQKRSSILEELFEKESKGKGLDSGLKDDVSAKAREILGEHKTFASFAEDKFNRHMRAAEEYLKRGRYYRAADAYTLAAIYKPDDPLAYAGKSHALFAAGEYMSSALFLSRALEIFPEYAQFKIDLVAMVGDKDKG</sequence>
<feature type="non-terminal residue" evidence="2">
    <location>
        <position position="1"/>
    </location>
</feature>
<proteinExistence type="predicted"/>
<feature type="compositionally biased region" description="Basic and acidic residues" evidence="1">
    <location>
        <begin position="59"/>
        <end position="69"/>
    </location>
</feature>
<evidence type="ECO:0000313" key="2">
    <source>
        <dbReference type="EMBL" id="GAI11990.1"/>
    </source>
</evidence>
<dbReference type="AlphaFoldDB" id="X1MBE8"/>
<comment type="caution">
    <text evidence="2">The sequence shown here is derived from an EMBL/GenBank/DDBJ whole genome shotgun (WGS) entry which is preliminary data.</text>
</comment>
<feature type="non-terminal residue" evidence="2">
    <location>
        <position position="234"/>
    </location>
</feature>
<feature type="compositionally biased region" description="Basic and acidic residues" evidence="1">
    <location>
        <begin position="30"/>
        <end position="43"/>
    </location>
</feature>
<feature type="region of interest" description="Disordered" evidence="1">
    <location>
        <begin position="24"/>
        <end position="69"/>
    </location>
</feature>
<gene>
    <name evidence="2" type="ORF">S06H3_22145</name>
</gene>
<protein>
    <submittedName>
        <fullName evidence="2">Uncharacterized protein</fullName>
    </submittedName>
</protein>
<dbReference type="Gene3D" id="1.25.40.10">
    <property type="entry name" value="Tetratricopeptide repeat domain"/>
    <property type="match status" value="1"/>
</dbReference>
<evidence type="ECO:0000256" key="1">
    <source>
        <dbReference type="SAM" id="MobiDB-lite"/>
    </source>
</evidence>
<organism evidence="2">
    <name type="scientific">marine sediment metagenome</name>
    <dbReference type="NCBI Taxonomy" id="412755"/>
    <lineage>
        <taxon>unclassified sequences</taxon>
        <taxon>metagenomes</taxon>
        <taxon>ecological metagenomes</taxon>
    </lineage>
</organism>
<reference evidence="2" key="1">
    <citation type="journal article" date="2014" name="Front. Microbiol.">
        <title>High frequency of phylogenetically diverse reductive dehalogenase-homologous genes in deep subseafloor sedimentary metagenomes.</title>
        <authorList>
            <person name="Kawai M."/>
            <person name="Futagami T."/>
            <person name="Toyoda A."/>
            <person name="Takaki Y."/>
            <person name="Nishi S."/>
            <person name="Hori S."/>
            <person name="Arai W."/>
            <person name="Tsubouchi T."/>
            <person name="Morono Y."/>
            <person name="Uchiyama I."/>
            <person name="Ito T."/>
            <person name="Fujiyama A."/>
            <person name="Inagaki F."/>
            <person name="Takami H."/>
        </authorList>
    </citation>
    <scope>NUCLEOTIDE SEQUENCE</scope>
    <source>
        <strain evidence="2">Expedition CK06-06</strain>
    </source>
</reference>
<accession>X1MBE8</accession>
<dbReference type="SUPFAM" id="SSF48452">
    <property type="entry name" value="TPR-like"/>
    <property type="match status" value="1"/>
</dbReference>
<dbReference type="EMBL" id="BARV01011773">
    <property type="protein sequence ID" value="GAI11990.1"/>
    <property type="molecule type" value="Genomic_DNA"/>
</dbReference>
<name>X1MBE8_9ZZZZ</name>